<dbReference type="InterPro" id="IPR003409">
    <property type="entry name" value="MORN"/>
</dbReference>
<evidence type="ECO:0000256" key="6">
    <source>
        <dbReference type="SAM" id="MobiDB-lite"/>
    </source>
</evidence>
<protein>
    <recommendedName>
        <fullName evidence="4">MORN repeat-containing protein 3</fullName>
    </recommendedName>
</protein>
<dbReference type="Pfam" id="PF02493">
    <property type="entry name" value="MORN"/>
    <property type="match status" value="6"/>
</dbReference>
<dbReference type="GeneTree" id="ENSGT00940000159285"/>
<dbReference type="SUPFAM" id="SSF82185">
    <property type="entry name" value="Histone H3 K4-specific methyltransferase SET7/9 N-terminal domain"/>
    <property type="match status" value="2"/>
</dbReference>
<keyword evidence="8" id="KW-1185">Reference proteome</keyword>
<evidence type="ECO:0000313" key="7">
    <source>
        <dbReference type="Ensembl" id="ENSCLMP00005034293.1"/>
    </source>
</evidence>
<dbReference type="SMART" id="SM00698">
    <property type="entry name" value="MORN"/>
    <property type="match status" value="6"/>
</dbReference>
<dbReference type="Proteomes" id="UP000694565">
    <property type="component" value="Unplaced"/>
</dbReference>
<dbReference type="Gene3D" id="2.20.110.10">
    <property type="entry name" value="Histone H3 K4-specific methyltransferase SET7/9 N-terminal domain"/>
    <property type="match status" value="3"/>
</dbReference>
<proteinExistence type="predicted"/>
<dbReference type="GO" id="GO:0001669">
    <property type="term" value="C:acrosomal vesicle"/>
    <property type="evidence" value="ECO:0007669"/>
    <property type="project" value="UniProtKB-SubCell"/>
</dbReference>
<reference evidence="7" key="1">
    <citation type="submission" date="2025-08" db="UniProtKB">
        <authorList>
            <consortium name="Ensembl"/>
        </authorList>
    </citation>
    <scope>IDENTIFICATION</scope>
</reference>
<keyword evidence="3" id="KW-0968">Cytoplasmic vesicle</keyword>
<feature type="region of interest" description="Disordered" evidence="6">
    <location>
        <begin position="223"/>
        <end position="246"/>
    </location>
</feature>
<evidence type="ECO:0000256" key="4">
    <source>
        <dbReference type="ARBA" id="ARBA00039854"/>
    </source>
</evidence>
<comment type="subcellular location">
    <subcellularLocation>
        <location evidence="1">Cytoplasmic vesicle</location>
        <location evidence="1">Secretory vesicle</location>
        <location evidence="1">Acrosome</location>
    </subcellularLocation>
</comment>
<dbReference type="GeneID" id="117740202"/>
<gene>
    <name evidence="7" type="primary">morn3</name>
</gene>
<dbReference type="AlphaFoldDB" id="A0A8C3A0N0"/>
<dbReference type="OrthoDB" id="270720at2759"/>
<dbReference type="Ensembl" id="ENSCLMT00005035702.1">
    <property type="protein sequence ID" value="ENSCLMP00005034293.1"/>
    <property type="gene ID" value="ENSCLMG00005016428.1"/>
</dbReference>
<evidence type="ECO:0000256" key="3">
    <source>
        <dbReference type="ARBA" id="ARBA00023329"/>
    </source>
</evidence>
<dbReference type="KEGG" id="clum:117740202"/>
<reference evidence="7" key="2">
    <citation type="submission" date="2025-09" db="UniProtKB">
        <authorList>
            <consortium name="Ensembl"/>
        </authorList>
    </citation>
    <scope>IDENTIFICATION</scope>
</reference>
<dbReference type="RefSeq" id="XP_034402330.1">
    <property type="nucleotide sequence ID" value="XM_034546439.1"/>
</dbReference>
<dbReference type="PANTHER" id="PTHR46511">
    <property type="entry name" value="MORN REPEAT-CONTAINING PROTEIN 3"/>
    <property type="match status" value="1"/>
</dbReference>
<dbReference type="PANTHER" id="PTHR46511:SF1">
    <property type="entry name" value="MORN REPEAT-CONTAINING PROTEIN 3"/>
    <property type="match status" value="1"/>
</dbReference>
<keyword evidence="2" id="KW-0677">Repeat</keyword>
<comment type="function">
    <text evidence="5">Assembles a suppression complex (suppresome) by tethering SIRT1 and MDM2 to regulate composite modifications of p53/TP53. Confers both deacetylation-mediated functional inactivation, by SIRT1, and ubiquitination-dependent degradation, by MDM2, of p53/TP53, promoting a proliferative and cell survival behaviors. May play a role in the regulation of spermatogenesis.</text>
</comment>
<organism evidence="7 8">
    <name type="scientific">Cyclopterus lumpus</name>
    <name type="common">Lumpsucker</name>
    <dbReference type="NCBI Taxonomy" id="8103"/>
    <lineage>
        <taxon>Eukaryota</taxon>
        <taxon>Metazoa</taxon>
        <taxon>Chordata</taxon>
        <taxon>Craniata</taxon>
        <taxon>Vertebrata</taxon>
        <taxon>Euteleostomi</taxon>
        <taxon>Actinopterygii</taxon>
        <taxon>Neopterygii</taxon>
        <taxon>Teleostei</taxon>
        <taxon>Neoteleostei</taxon>
        <taxon>Acanthomorphata</taxon>
        <taxon>Eupercaria</taxon>
        <taxon>Perciformes</taxon>
        <taxon>Cottioidei</taxon>
        <taxon>Cottales</taxon>
        <taxon>Cyclopteridae</taxon>
        <taxon>Cyclopterus</taxon>
    </lineage>
</organism>
<dbReference type="CTD" id="283385"/>
<accession>A0A8C3A0N0</accession>
<evidence type="ECO:0000256" key="1">
    <source>
        <dbReference type="ARBA" id="ARBA00004218"/>
    </source>
</evidence>
<name>A0A8C3A0N0_CYCLU</name>
<sequence length="246" mass="28158">MPNMKISQTTLLDTQSKKSGLRCTVFSVDGNGYTGEWLNNKKHGKGTQVWKKSGAIYDGDWKFGKRNGYATLSVLLPETKEYTRKHCGEWKNGKKHGYGMHFYKSSCVYEGEWSEGQRSGWGRMYYKSGDIYEGEWLKDRNHGQGTIRFANENWYEGSWRDGKKNGNGKFYYSDKGQIYEGFWMDGVAKCGTLSDFGRNEAPTPTKYPIPQLQLVDMQSVLSEAQSDNHERINSKFPLHDTLTGTE</sequence>
<dbReference type="InterPro" id="IPR052472">
    <property type="entry name" value="MORN3"/>
</dbReference>
<evidence type="ECO:0000313" key="8">
    <source>
        <dbReference type="Proteomes" id="UP000694565"/>
    </source>
</evidence>
<evidence type="ECO:0000256" key="2">
    <source>
        <dbReference type="ARBA" id="ARBA00022737"/>
    </source>
</evidence>
<evidence type="ECO:0000256" key="5">
    <source>
        <dbReference type="ARBA" id="ARBA00045851"/>
    </source>
</evidence>